<proteinExistence type="predicted"/>
<keyword evidence="1" id="KW-0479">Metal-binding</keyword>
<evidence type="ECO:0000256" key="5">
    <source>
        <dbReference type="ARBA" id="ARBA00076740"/>
    </source>
</evidence>
<evidence type="ECO:0000313" key="7">
    <source>
        <dbReference type="EMBL" id="RWR77465.1"/>
    </source>
</evidence>
<evidence type="ECO:0000256" key="2">
    <source>
        <dbReference type="ARBA" id="ARBA00023004"/>
    </source>
</evidence>
<dbReference type="PANTHER" id="PTHR47990">
    <property type="entry name" value="2-OXOGLUTARATE (2OG) AND FE(II)-DEPENDENT OXYGENASE SUPERFAMILY PROTEIN-RELATED"/>
    <property type="match status" value="1"/>
</dbReference>
<dbReference type="Pfam" id="PF14226">
    <property type="entry name" value="DIOX_N"/>
    <property type="match status" value="2"/>
</dbReference>
<name>A0A3S4NHZ4_9MAGN</name>
<dbReference type="InterPro" id="IPR005123">
    <property type="entry name" value="Oxoglu/Fe-dep_dioxygenase_dom"/>
</dbReference>
<dbReference type="InterPro" id="IPR026992">
    <property type="entry name" value="DIOX_N"/>
</dbReference>
<organism evidence="7 8">
    <name type="scientific">Cinnamomum micranthum f. kanehirae</name>
    <dbReference type="NCBI Taxonomy" id="337451"/>
    <lineage>
        <taxon>Eukaryota</taxon>
        <taxon>Viridiplantae</taxon>
        <taxon>Streptophyta</taxon>
        <taxon>Embryophyta</taxon>
        <taxon>Tracheophyta</taxon>
        <taxon>Spermatophyta</taxon>
        <taxon>Magnoliopsida</taxon>
        <taxon>Magnoliidae</taxon>
        <taxon>Laurales</taxon>
        <taxon>Lauraceae</taxon>
        <taxon>Cinnamomum</taxon>
    </lineage>
</organism>
<keyword evidence="7" id="KW-0560">Oxidoreductase</keyword>
<evidence type="ECO:0000256" key="4">
    <source>
        <dbReference type="ARBA" id="ARBA00074102"/>
    </source>
</evidence>
<keyword evidence="2" id="KW-0408">Iron</keyword>
<dbReference type="PROSITE" id="PS51471">
    <property type="entry name" value="FE2OG_OXY"/>
    <property type="match status" value="1"/>
</dbReference>
<dbReference type="InterPro" id="IPR044861">
    <property type="entry name" value="IPNS-like_FE2OG_OXY"/>
</dbReference>
<reference evidence="7 8" key="1">
    <citation type="journal article" date="2019" name="Nat. Plants">
        <title>Stout camphor tree genome fills gaps in understanding of flowering plant genome evolution.</title>
        <authorList>
            <person name="Chaw S.M."/>
            <person name="Liu Y.C."/>
            <person name="Wu Y.W."/>
            <person name="Wang H.Y."/>
            <person name="Lin C.I."/>
            <person name="Wu C.S."/>
            <person name="Ke H.M."/>
            <person name="Chang L.Y."/>
            <person name="Hsu C.Y."/>
            <person name="Yang H.T."/>
            <person name="Sudianto E."/>
            <person name="Hsu M.H."/>
            <person name="Wu K.P."/>
            <person name="Wang L.N."/>
            <person name="Leebens-Mack J.H."/>
            <person name="Tsai I.J."/>
        </authorList>
    </citation>
    <scope>NUCLEOTIDE SEQUENCE [LARGE SCALE GENOMIC DNA]</scope>
    <source>
        <strain evidence="8">cv. Chaw 1501</strain>
        <tissue evidence="7">Young leaves</tissue>
    </source>
</reference>
<dbReference type="Pfam" id="PF03171">
    <property type="entry name" value="2OG-FeII_Oxy"/>
    <property type="match status" value="2"/>
</dbReference>
<comment type="function">
    <text evidence="3">2-oxoglutarate-dependent dioxygenase essential for auxin catabolism and maintenance of auxin homeostasis in reproductive organs. Catalyzes the irreversible oxidation of indole-3-acetic acid (IAA) to the biologically inactive 2-oxoindole-3-acetic acid (OxIAA).</text>
</comment>
<dbReference type="InterPro" id="IPR050231">
    <property type="entry name" value="Iron_ascorbate_oxido_reductase"/>
</dbReference>
<dbReference type="GO" id="GO:0046872">
    <property type="term" value="F:metal ion binding"/>
    <property type="evidence" value="ECO:0007669"/>
    <property type="project" value="UniProtKB-KW"/>
</dbReference>
<dbReference type="OrthoDB" id="288590at2759"/>
<gene>
    <name evidence="7" type="ORF">CKAN_00595200</name>
</gene>
<evidence type="ECO:0000256" key="3">
    <source>
        <dbReference type="ARBA" id="ARBA00054658"/>
    </source>
</evidence>
<dbReference type="Gene3D" id="2.60.120.330">
    <property type="entry name" value="B-lactam Antibiotic, Isopenicillin N Synthase, Chain"/>
    <property type="match status" value="2"/>
</dbReference>
<dbReference type="GO" id="GO:0051213">
    <property type="term" value="F:dioxygenase activity"/>
    <property type="evidence" value="ECO:0007669"/>
    <property type="project" value="UniProtKB-KW"/>
</dbReference>
<dbReference type="FunFam" id="2.60.120.330:FF:000017">
    <property type="entry name" value="2-oxoglutarate-dependent dioxygenase DAO"/>
    <property type="match status" value="1"/>
</dbReference>
<dbReference type="STRING" id="337451.A0A3S4NHZ4"/>
<dbReference type="SUPFAM" id="SSF51197">
    <property type="entry name" value="Clavaminate synthase-like"/>
    <property type="match status" value="2"/>
</dbReference>
<dbReference type="EMBL" id="QPKB01000002">
    <property type="protein sequence ID" value="RWR77465.1"/>
    <property type="molecule type" value="Genomic_DNA"/>
</dbReference>
<evidence type="ECO:0000313" key="8">
    <source>
        <dbReference type="Proteomes" id="UP000283530"/>
    </source>
</evidence>
<feature type="domain" description="Fe2OG dioxygenase" evidence="6">
    <location>
        <begin position="443"/>
        <end position="546"/>
    </location>
</feature>
<evidence type="ECO:0000259" key="6">
    <source>
        <dbReference type="PROSITE" id="PS51471"/>
    </source>
</evidence>
<accession>A0A3S4NHZ4</accession>
<protein>
    <recommendedName>
        <fullName evidence="4">2-oxoglutarate-dependent dioxygenase DAO</fullName>
    </recommendedName>
    <alternativeName>
        <fullName evidence="5">Protein DIOXYGENASE FOR AUXIN OXIDATION</fullName>
    </alternativeName>
</protein>
<dbReference type="Proteomes" id="UP000283530">
    <property type="component" value="Unassembled WGS sequence"/>
</dbReference>
<evidence type="ECO:0000256" key="1">
    <source>
        <dbReference type="ARBA" id="ARBA00022723"/>
    </source>
</evidence>
<keyword evidence="7" id="KW-0223">Dioxygenase</keyword>
<dbReference type="InterPro" id="IPR027443">
    <property type="entry name" value="IPNS-like_sf"/>
</dbReference>
<comment type="caution">
    <text evidence="7">The sequence shown here is derived from an EMBL/GenBank/DDBJ whole genome shotgun (WGS) entry which is preliminary data.</text>
</comment>
<dbReference type="AlphaFoldDB" id="A0A3S4NHZ4"/>
<sequence length="597" mass="67711">MGSESPTQIPFIDFCSNPGALEPGTVGWSLLCQEVRAALEMYGCFELAYDGLPVQLRDDMFEAMKRLFDLPLETKQKNYSSKLYHGYIGQSDVVPLYESLGVEDASRLNAARAFTDLIDTLKSMSEKMWELENMVRRMIYDSYGAGKYCELDVQNSRSIFRVMKYKAPEQGEESAMGLVAHTDKNLITVLCPNEVEGLQVQSKAGHWIHLTPRNASFIVMMGDAFKERFSFGVFSMPKEEVTIEVPPELVDRDHPLLFKPFKYMDYVSFYYSTDDGMNKENALEIYAGMGSESPNHIPFIDFCSDPGALEPGTKGWNHLCREVRAACERYGCFEVAYDGVPVRLRDDMFEAMRRLFDLPLETKQKNYSSKIYRGYIGQSDVVPLYESLGVEDAPSLDAVRAFTDLIDTVKSMSEKMGELEHMVRKMLFDSYGAGKHYESHVESSSSLFRVMKYKTPEQGEESAMGLVAHTDKNMMTVLCPNQVEGLQVQSKEEGDWIHLTPRTDSFLVIIGDTLKAWSNGRLHPVRHRVVMSGVKERFSCGLFSIPNEEMAIEVPPELVDKDHPLLFKPFKYMDYVSFAHSEDGMNTENALEIYAGV</sequence>
<keyword evidence="8" id="KW-1185">Reference proteome</keyword>